<dbReference type="Pfam" id="PF03781">
    <property type="entry name" value="FGE-sulfatase"/>
    <property type="match status" value="1"/>
</dbReference>
<proteinExistence type="predicted"/>
<dbReference type="SMART" id="SM00255">
    <property type="entry name" value="TIR"/>
    <property type="match status" value="1"/>
</dbReference>
<dbReference type="Proteomes" id="UP000672039">
    <property type="component" value="Chromosome"/>
</dbReference>
<accession>A0ABX7WYS0</accession>
<evidence type="ECO:0000259" key="1">
    <source>
        <dbReference type="PROSITE" id="PS50104"/>
    </source>
</evidence>
<sequence length="403" mass="45442">MQQIFISYAQDQAHGQRLAEQVQQQLHGAGFAVFRDVSGVIPGTKWVHEIERQLKASELVVLVVSAKALHSDWVFAEFDMAKEHQIPIIPVFAEALSAPLWLRHLQRLDFSREADWQRLMQAISSHITVPSPQAPYSPPVPVLVKQQPDLAWANASGDDQYGRYADVDVKGVIQRFRWLQPGKFLMGSPQSEKERSDDEVQHEVTLSQGFWLADTACTQALWQAVMGNNPADFSDDLRNPVEQVSWDHTQGFIQQLNGVVSGLKAKLPTEAQWEYACRAGSTSPFSFGTNITPEQVNYDGNYPYAGGKKGLYREKTVPVKSLPANPWGLYEMYGNVWEWCQDWYGSYPAEPVRNPEGSQTGVLRVVRGGSWYSVGWLVRSAIRRRLDPANRDDFIGFRLALGH</sequence>
<dbReference type="PROSITE" id="PS50104">
    <property type="entry name" value="TIR"/>
    <property type="match status" value="1"/>
</dbReference>
<dbReference type="InterPro" id="IPR005532">
    <property type="entry name" value="SUMF_dom"/>
</dbReference>
<dbReference type="Gene3D" id="3.40.50.10140">
    <property type="entry name" value="Toll/interleukin-1 receptor homology (TIR) domain"/>
    <property type="match status" value="1"/>
</dbReference>
<evidence type="ECO:0000313" key="3">
    <source>
        <dbReference type="Proteomes" id="UP000672039"/>
    </source>
</evidence>
<dbReference type="InterPro" id="IPR000157">
    <property type="entry name" value="TIR_dom"/>
</dbReference>
<organism evidence="2 3">
    <name type="scientific">Thiothrix litoralis</name>
    <dbReference type="NCBI Taxonomy" id="2891210"/>
    <lineage>
        <taxon>Bacteria</taxon>
        <taxon>Pseudomonadati</taxon>
        <taxon>Pseudomonadota</taxon>
        <taxon>Gammaproteobacteria</taxon>
        <taxon>Thiotrichales</taxon>
        <taxon>Thiotrichaceae</taxon>
        <taxon>Thiothrix</taxon>
    </lineage>
</organism>
<dbReference type="InterPro" id="IPR035897">
    <property type="entry name" value="Toll_tir_struct_dom_sf"/>
</dbReference>
<dbReference type="InterPro" id="IPR051043">
    <property type="entry name" value="Sulfatase_Mod_Factor_Kinase"/>
</dbReference>
<dbReference type="RefSeq" id="WP_210223092.1">
    <property type="nucleotide sequence ID" value="NZ_CP072801.1"/>
</dbReference>
<dbReference type="SUPFAM" id="SSF56436">
    <property type="entry name" value="C-type lectin-like"/>
    <property type="match status" value="1"/>
</dbReference>
<protein>
    <submittedName>
        <fullName evidence="2">SUMF1/EgtB/PvdO family nonheme iron enzyme</fullName>
    </submittedName>
</protein>
<name>A0ABX7WYS0_9GAMM</name>
<dbReference type="PANTHER" id="PTHR23150">
    <property type="entry name" value="SULFATASE MODIFYING FACTOR 1, 2"/>
    <property type="match status" value="1"/>
</dbReference>
<reference evidence="2 3" key="1">
    <citation type="submission" date="2021-04" db="EMBL/GenBank/DDBJ databases">
        <title>Genomics, taxonomy and metabolism of representatives of sulfur bacteria of the genus Thiothrix: Thiothrix fructosivorans QT, Thiothrix unzii A1T and three new species, Thiothrix subterranea sp. nov., Thiothrix litoralis sp. nov. and 'Candidatus Thiothrix anitrata' sp. nov.</title>
        <authorList>
            <person name="Ravin N.V."/>
            <person name="Smolyakov D."/>
            <person name="Rudenko T.S."/>
            <person name="Mardanov A.V."/>
            <person name="Beletsky A.V."/>
            <person name="Markov N.D."/>
            <person name="Fomenkov A.I."/>
            <person name="Roberts R.J."/>
            <person name="Karnachuk O.V."/>
            <person name="Novikov A."/>
            <person name="Grabovich M.Y."/>
        </authorList>
    </citation>
    <scope>NUCLEOTIDE SEQUENCE [LARGE SCALE GENOMIC DNA]</scope>
    <source>
        <strain evidence="2 3">AS</strain>
    </source>
</reference>
<dbReference type="Pfam" id="PF13676">
    <property type="entry name" value="TIR_2"/>
    <property type="match status" value="1"/>
</dbReference>
<dbReference type="Gene3D" id="3.90.1580.10">
    <property type="entry name" value="paralog of FGE (formylglycine-generating enzyme)"/>
    <property type="match status" value="1"/>
</dbReference>
<dbReference type="InterPro" id="IPR042095">
    <property type="entry name" value="SUMF_sf"/>
</dbReference>
<evidence type="ECO:0000313" key="2">
    <source>
        <dbReference type="EMBL" id="QTR46769.1"/>
    </source>
</evidence>
<dbReference type="EMBL" id="CP072801">
    <property type="protein sequence ID" value="QTR46769.1"/>
    <property type="molecule type" value="Genomic_DNA"/>
</dbReference>
<keyword evidence="3" id="KW-1185">Reference proteome</keyword>
<dbReference type="SUPFAM" id="SSF52200">
    <property type="entry name" value="Toll/Interleukin receptor TIR domain"/>
    <property type="match status" value="1"/>
</dbReference>
<dbReference type="InterPro" id="IPR016187">
    <property type="entry name" value="CTDL_fold"/>
</dbReference>
<gene>
    <name evidence="2" type="ORF">J9253_02110</name>
</gene>
<feature type="domain" description="TIR" evidence="1">
    <location>
        <begin position="1"/>
        <end position="123"/>
    </location>
</feature>
<dbReference type="PANTHER" id="PTHR23150:SF19">
    <property type="entry name" value="FORMYLGLYCINE-GENERATING ENZYME"/>
    <property type="match status" value="1"/>
</dbReference>